<dbReference type="Proteomes" id="UP001235744">
    <property type="component" value="Chromosome"/>
</dbReference>
<keyword evidence="4" id="KW-1185">Reference proteome</keyword>
<dbReference type="InterPro" id="IPR002560">
    <property type="entry name" value="Transposase_DDE"/>
</dbReference>
<feature type="region of interest" description="Disordered" evidence="1">
    <location>
        <begin position="369"/>
        <end position="391"/>
    </location>
</feature>
<feature type="compositionally biased region" description="Pro residues" evidence="1">
    <location>
        <begin position="377"/>
        <end position="390"/>
    </location>
</feature>
<accession>A0ABY9J161</accession>
<protein>
    <submittedName>
        <fullName evidence="3">Transposase</fullName>
    </submittedName>
</protein>
<feature type="compositionally biased region" description="Low complexity" evidence="1">
    <location>
        <begin position="1"/>
        <end position="18"/>
    </location>
</feature>
<evidence type="ECO:0000313" key="4">
    <source>
        <dbReference type="Proteomes" id="UP001235744"/>
    </source>
</evidence>
<dbReference type="RefSeq" id="WP_306068522.1">
    <property type="nucleotide sequence ID" value="NZ_CP120988.1"/>
</dbReference>
<gene>
    <name evidence="3" type="ORF">P8A19_41285</name>
</gene>
<evidence type="ECO:0000256" key="1">
    <source>
        <dbReference type="SAM" id="MobiDB-lite"/>
    </source>
</evidence>
<dbReference type="EMBL" id="CP120988">
    <property type="protein sequence ID" value="WLQ61446.1"/>
    <property type="molecule type" value="Genomic_DNA"/>
</dbReference>
<name>A0ABY9J161_9ACTN</name>
<feature type="region of interest" description="Disordered" evidence="1">
    <location>
        <begin position="1"/>
        <end position="20"/>
    </location>
</feature>
<evidence type="ECO:0000313" key="3">
    <source>
        <dbReference type="EMBL" id="WLQ61446.1"/>
    </source>
</evidence>
<sequence length="520" mass="56044">MPPTKSSASSTRRSARLSNPCSRPVADIGIARSVGGFLRSGGVLGGLRSSAGSLTGVLGCLIGGISGLVGLVGGRVGVVAGFKGGGGGLVCKRFSGVGCPVGLGGVAARLGSAALASPEWMPAASAAVLARSAASAAALAFEVAPRRPLDVRPGRDAAPLAAWLRGHPQVEIICRNRAGAYAEGAQAGAPQAMQIADGWHLWRNLAEAVEKTVGAHHGCIRAAFAIPPVPKEPVLGDLVTKEPPTVETAPFVPPDGTLDSLGRPRRLVTRTIERYEAVQQRLTEGKTLAAIRRELRLDHSTVRRFARARSLDELLVKATNRETILDEYKTYLHQRWTAGCHDIPQLHRELREQGFTGDVQCVRRYFRPFEEPHSPRPKQPPVVAPEPRPAPKPRRVVRRIMTNPAHLTETDATELKEIRAACPELDAVARHVRDFADMMRDLRGELLASWMERVLADDLPALHSLVNGLRRDHDAVTAALTTSWSSGQVEGHVTRVKLLKRMGFGRANLDLLRQRVLHSP</sequence>
<dbReference type="InterPro" id="IPR047951">
    <property type="entry name" value="Transpos_ISL3"/>
</dbReference>
<feature type="domain" description="Transposase IS204/IS1001/IS1096/IS1165 DDE" evidence="2">
    <location>
        <begin position="144"/>
        <end position="212"/>
    </location>
</feature>
<proteinExistence type="predicted"/>
<dbReference type="PANTHER" id="PTHR33498">
    <property type="entry name" value="TRANSPOSASE FOR INSERTION SEQUENCE ELEMENT IS1557"/>
    <property type="match status" value="1"/>
</dbReference>
<evidence type="ECO:0000259" key="2">
    <source>
        <dbReference type="Pfam" id="PF01610"/>
    </source>
</evidence>
<feature type="domain" description="Transposase IS204/IS1001/IS1096/IS1165 DDE" evidence="2">
    <location>
        <begin position="398"/>
        <end position="516"/>
    </location>
</feature>
<organism evidence="3 4">
    <name type="scientific">Streptomyces poriferorum</name>
    <dbReference type="NCBI Taxonomy" id="2798799"/>
    <lineage>
        <taxon>Bacteria</taxon>
        <taxon>Bacillati</taxon>
        <taxon>Actinomycetota</taxon>
        <taxon>Actinomycetes</taxon>
        <taxon>Kitasatosporales</taxon>
        <taxon>Streptomycetaceae</taxon>
        <taxon>Streptomyces</taxon>
    </lineage>
</organism>
<dbReference type="PANTHER" id="PTHR33498:SF1">
    <property type="entry name" value="TRANSPOSASE FOR INSERTION SEQUENCE ELEMENT IS1557"/>
    <property type="match status" value="1"/>
</dbReference>
<dbReference type="Pfam" id="PF01610">
    <property type="entry name" value="DDE_Tnp_ISL3"/>
    <property type="match status" value="2"/>
</dbReference>
<reference evidence="3 4" key="1">
    <citation type="submission" date="2023-03" db="EMBL/GenBank/DDBJ databases">
        <title>Isolation and description of six Streptomyces strains from soil environments, able to metabolize different microbial glucans.</title>
        <authorList>
            <person name="Widen T."/>
            <person name="Larsbrink J."/>
        </authorList>
    </citation>
    <scope>NUCLEOTIDE SEQUENCE [LARGE SCALE GENOMIC DNA]</scope>
    <source>
        <strain evidence="3 4">Alt2</strain>
    </source>
</reference>